<proteinExistence type="predicted"/>
<keyword evidence="2" id="KW-1185">Reference proteome</keyword>
<evidence type="ECO:0008006" key="3">
    <source>
        <dbReference type="Google" id="ProtNLM"/>
    </source>
</evidence>
<dbReference type="RefSeq" id="WP_069414436.1">
    <property type="nucleotide sequence ID" value="NZ_JACKUL010000020.1"/>
</dbReference>
<accession>A0A1E3RHG1</accession>
<dbReference type="Gene3D" id="3.10.180.10">
    <property type="entry name" value="2,3-Dihydroxybiphenyl 1,2-Dioxygenase, domain 1"/>
    <property type="match status" value="1"/>
</dbReference>
<dbReference type="SUPFAM" id="SSF54593">
    <property type="entry name" value="Glyoxalase/Bleomycin resistance protein/Dihydroxybiphenyl dioxygenase"/>
    <property type="match status" value="1"/>
</dbReference>
<sequence>MTTNSGDHDATADVLEGAGAFLTFHVSDLEASIRWYSAVFRCEPRSRGADASLAGQITEFALFRLAGMNVFLSEDSSMQGPRDPHSPTLVFMTRQRLAQLRHELAGRGALFNDGEVVEGFPADADGVRAGRNAEFLWFYDPDGNKMEFCRTLPAAPGGAAGAG</sequence>
<organism evidence="1 2">
    <name type="scientific">Mycolicibacterium flavescens</name>
    <name type="common">Mycobacterium flavescens</name>
    <dbReference type="NCBI Taxonomy" id="1776"/>
    <lineage>
        <taxon>Bacteria</taxon>
        <taxon>Bacillati</taxon>
        <taxon>Actinomycetota</taxon>
        <taxon>Actinomycetes</taxon>
        <taxon>Mycobacteriales</taxon>
        <taxon>Mycobacteriaceae</taxon>
        <taxon>Mycolicibacterium</taxon>
    </lineage>
</organism>
<comment type="caution">
    <text evidence="1">The sequence shown here is derived from an EMBL/GenBank/DDBJ whole genome shotgun (WGS) entry which is preliminary data.</text>
</comment>
<dbReference type="InterPro" id="IPR029068">
    <property type="entry name" value="Glyas_Bleomycin-R_OHBP_Dase"/>
</dbReference>
<gene>
    <name evidence="1" type="ORF">BHQ18_15105</name>
</gene>
<dbReference type="Proteomes" id="UP000094053">
    <property type="component" value="Unassembled WGS sequence"/>
</dbReference>
<reference evidence="2" key="1">
    <citation type="submission" date="2016-09" db="EMBL/GenBank/DDBJ databases">
        <authorList>
            <person name="Greninger A.L."/>
            <person name="Jerome K.R."/>
            <person name="Mcnair B."/>
            <person name="Wallis C."/>
            <person name="Fang F."/>
        </authorList>
    </citation>
    <scope>NUCLEOTIDE SEQUENCE [LARGE SCALE GENOMIC DNA]</scope>
    <source>
        <strain evidence="2">M6</strain>
    </source>
</reference>
<protein>
    <recommendedName>
        <fullName evidence="3">Glyoxalase</fullName>
    </recommendedName>
</protein>
<evidence type="ECO:0000313" key="1">
    <source>
        <dbReference type="EMBL" id="ODQ89308.1"/>
    </source>
</evidence>
<dbReference type="AlphaFoldDB" id="A0A1E3RHG1"/>
<dbReference type="OrthoDB" id="115162at2"/>
<dbReference type="EMBL" id="MIHA01000010">
    <property type="protein sequence ID" value="ODQ89308.1"/>
    <property type="molecule type" value="Genomic_DNA"/>
</dbReference>
<evidence type="ECO:0000313" key="2">
    <source>
        <dbReference type="Proteomes" id="UP000094053"/>
    </source>
</evidence>
<name>A0A1E3RHG1_MYCFV</name>
<dbReference type="STRING" id="1776.BHQ18_15105"/>